<dbReference type="InterPro" id="IPR035069">
    <property type="entry name" value="TTHA1013/TTHA0281-like"/>
</dbReference>
<organism evidence="1 2">
    <name type="scientific">Candidatus Magasanikbacteria bacterium RIFCSPLOWO2_12_FULL_43_12</name>
    <dbReference type="NCBI Taxonomy" id="1798692"/>
    <lineage>
        <taxon>Bacteria</taxon>
        <taxon>Candidatus Magasanikiibacteriota</taxon>
    </lineage>
</organism>
<evidence type="ECO:0000313" key="1">
    <source>
        <dbReference type="EMBL" id="OGH73929.1"/>
    </source>
</evidence>
<gene>
    <name evidence="1" type="ORF">A3G00_03415</name>
</gene>
<evidence type="ECO:0008006" key="3">
    <source>
        <dbReference type="Google" id="ProtNLM"/>
    </source>
</evidence>
<evidence type="ECO:0000313" key="2">
    <source>
        <dbReference type="Proteomes" id="UP000178347"/>
    </source>
</evidence>
<dbReference type="Proteomes" id="UP000178347">
    <property type="component" value="Unassembled WGS sequence"/>
</dbReference>
<sequence length="75" mass="8555">MYSHYRLLTKLHLNGVTSQGEGLEDAEKNLREAIELYLEDAPAEEFEKFVEHPLPSINKKSPIGGFFSTLNSQKF</sequence>
<dbReference type="AlphaFoldDB" id="A0A1F6MQI6"/>
<protein>
    <recommendedName>
        <fullName evidence="3">HicB-like antitoxin of toxin-antitoxin system domain-containing protein</fullName>
    </recommendedName>
</protein>
<comment type="caution">
    <text evidence="1">The sequence shown here is derived from an EMBL/GenBank/DDBJ whole genome shotgun (WGS) entry which is preliminary data.</text>
</comment>
<dbReference type="SUPFAM" id="SSF143100">
    <property type="entry name" value="TTHA1013/TTHA0281-like"/>
    <property type="match status" value="1"/>
</dbReference>
<dbReference type="STRING" id="1798692.A3G00_03415"/>
<dbReference type="EMBL" id="MFQN01000033">
    <property type="protein sequence ID" value="OGH73929.1"/>
    <property type="molecule type" value="Genomic_DNA"/>
</dbReference>
<dbReference type="Gene3D" id="3.30.160.250">
    <property type="match status" value="1"/>
</dbReference>
<name>A0A1F6MQI6_9BACT</name>
<accession>A0A1F6MQI6</accession>
<reference evidence="1 2" key="1">
    <citation type="journal article" date="2016" name="Nat. Commun.">
        <title>Thousands of microbial genomes shed light on interconnected biogeochemical processes in an aquifer system.</title>
        <authorList>
            <person name="Anantharaman K."/>
            <person name="Brown C.T."/>
            <person name="Hug L.A."/>
            <person name="Sharon I."/>
            <person name="Castelle C.J."/>
            <person name="Probst A.J."/>
            <person name="Thomas B.C."/>
            <person name="Singh A."/>
            <person name="Wilkins M.J."/>
            <person name="Karaoz U."/>
            <person name="Brodie E.L."/>
            <person name="Williams K.H."/>
            <person name="Hubbard S.S."/>
            <person name="Banfield J.F."/>
        </authorList>
    </citation>
    <scope>NUCLEOTIDE SEQUENCE [LARGE SCALE GENOMIC DNA]</scope>
</reference>
<proteinExistence type="predicted"/>